<dbReference type="EC" id="4.1.99.3" evidence="2"/>
<dbReference type="Gene3D" id="3.40.50.620">
    <property type="entry name" value="HUPs"/>
    <property type="match status" value="1"/>
</dbReference>
<name>A0A136LXT2_9BACT</name>
<protein>
    <submittedName>
        <fullName evidence="2">Deoxyribodipyrimidine photo-lyase</fullName>
        <ecNumber evidence="2">4.1.99.3</ecNumber>
    </submittedName>
</protein>
<dbReference type="PANTHER" id="PTHR10211">
    <property type="entry name" value="DEOXYRIBODIPYRIMIDINE PHOTOLYASE"/>
    <property type="match status" value="1"/>
</dbReference>
<evidence type="ECO:0000259" key="1">
    <source>
        <dbReference type="PROSITE" id="PS51645"/>
    </source>
</evidence>
<keyword evidence="2" id="KW-0456">Lyase</keyword>
<dbReference type="SUPFAM" id="SSF52425">
    <property type="entry name" value="Cryptochrome/photolyase, N-terminal domain"/>
    <property type="match status" value="1"/>
</dbReference>
<dbReference type="InterPro" id="IPR014729">
    <property type="entry name" value="Rossmann-like_a/b/a_fold"/>
</dbReference>
<comment type="caution">
    <text evidence="2">The sequence shown here is derived from an EMBL/GenBank/DDBJ whole genome shotgun (WGS) entry which is preliminary data.</text>
</comment>
<dbReference type="SUPFAM" id="SSF48173">
    <property type="entry name" value="Cryptochrome/photolyase FAD-binding domain"/>
    <property type="match status" value="1"/>
</dbReference>
<gene>
    <name evidence="2" type="primary">phr</name>
    <name evidence="2" type="ORF">TR69_WS6001000478</name>
</gene>
<reference evidence="2 3" key="1">
    <citation type="submission" date="2015-02" db="EMBL/GenBank/DDBJ databases">
        <title>Improved understanding of the partial-nitritation anammox process through 23 genomes representing the majority of the microbial community.</title>
        <authorList>
            <person name="Speth D.R."/>
            <person name="In T Zandt M."/>
            <person name="Guerrero Cruz S."/>
            <person name="Jetten M.S."/>
            <person name="Dutilh B.E."/>
        </authorList>
    </citation>
    <scope>NUCLEOTIDE SEQUENCE [LARGE SCALE GENOMIC DNA]</scope>
    <source>
        <strain evidence="2">OLB20</strain>
    </source>
</reference>
<accession>A0A136LXT2</accession>
<evidence type="ECO:0000313" key="3">
    <source>
        <dbReference type="Proteomes" id="UP000070457"/>
    </source>
</evidence>
<dbReference type="EMBL" id="JYNZ01000003">
    <property type="protein sequence ID" value="KXK26474.1"/>
    <property type="molecule type" value="Genomic_DNA"/>
</dbReference>
<dbReference type="Pfam" id="PF00875">
    <property type="entry name" value="DNA_photolyase"/>
    <property type="match status" value="1"/>
</dbReference>
<sequence>MIEQRIQSDNRKSPADEGPVVYWASRDLRTADNAALWYAQQLALRHNRSLCVLFRLHSSMGYRSAQHFDFMLAGLQEFAQALGLLGIGFLLVTGDDVEVRRKLLEIKASALILDFSPLRGPRKTADTFLKSPFTVAVVDAHNIVPVHQASAKQEYAARTIRPKITGQLDDFLSQRFTVSKHPVEITLQPADWEAAYGYIAAERPADLVIIEEPGEQAGKKQLAEFIDARLHGYAEKRNDPADDMQSGLSPYFHFGMLSAADAVRAVSSARASARDKAAFIEEAVVRKELSDNFCYYNPLFDSLDGAPDWAQKTLAEHSGDIREHVYSYEEFNNAETHDPAWNAAQKQMATTGKMHGYMRMYWAKKDTRMDS</sequence>
<dbReference type="Gene3D" id="1.25.40.80">
    <property type="match status" value="1"/>
</dbReference>
<dbReference type="GO" id="GO:0003904">
    <property type="term" value="F:deoxyribodipyrimidine photo-lyase activity"/>
    <property type="evidence" value="ECO:0007669"/>
    <property type="project" value="UniProtKB-EC"/>
</dbReference>
<dbReference type="AlphaFoldDB" id="A0A136LXT2"/>
<dbReference type="InterPro" id="IPR052219">
    <property type="entry name" value="Photolyase_Class-2"/>
</dbReference>
<dbReference type="InterPro" id="IPR006050">
    <property type="entry name" value="DNA_photolyase_N"/>
</dbReference>
<organism evidence="2 3">
    <name type="scientific">candidate division WS6 bacterium OLB20</name>
    <dbReference type="NCBI Taxonomy" id="1617426"/>
    <lineage>
        <taxon>Bacteria</taxon>
        <taxon>Candidatus Dojkabacteria</taxon>
    </lineage>
</organism>
<dbReference type="InterPro" id="IPR036134">
    <property type="entry name" value="Crypto/Photolyase_FAD-like_sf"/>
</dbReference>
<dbReference type="STRING" id="1617426.TR69_WS6001000478"/>
<evidence type="ECO:0000313" key="2">
    <source>
        <dbReference type="EMBL" id="KXK26474.1"/>
    </source>
</evidence>
<dbReference type="Gene3D" id="1.10.579.10">
    <property type="entry name" value="DNA Cyclobutane Dipyrimidine Photolyase, subunit A, domain 3"/>
    <property type="match status" value="1"/>
</dbReference>
<dbReference type="PANTHER" id="PTHR10211:SF0">
    <property type="entry name" value="DEOXYRIBODIPYRIMIDINE PHOTO-LYASE"/>
    <property type="match status" value="1"/>
</dbReference>
<dbReference type="GO" id="GO:0000719">
    <property type="term" value="P:photoreactive repair"/>
    <property type="evidence" value="ECO:0007669"/>
    <property type="project" value="TreeGrafter"/>
</dbReference>
<feature type="domain" description="Photolyase/cryptochrome alpha/beta" evidence="1">
    <location>
        <begin position="18"/>
        <end position="146"/>
    </location>
</feature>
<dbReference type="InterPro" id="IPR036155">
    <property type="entry name" value="Crypto/Photolyase_N_sf"/>
</dbReference>
<proteinExistence type="predicted"/>
<dbReference type="Proteomes" id="UP000070457">
    <property type="component" value="Unassembled WGS sequence"/>
</dbReference>
<dbReference type="PATRIC" id="fig|1617426.3.peg.475"/>
<dbReference type="PROSITE" id="PS51645">
    <property type="entry name" value="PHR_CRY_ALPHA_BETA"/>
    <property type="match status" value="1"/>
</dbReference>